<reference evidence="4 5" key="1">
    <citation type="submission" date="2018-09" db="EMBL/GenBank/DDBJ databases">
        <title>Nesterenkonia natronophila sp. nov., an alkaliphilic actinobacteriume isolated from a soda lake, and emended description of the genus Nesterenkonia.</title>
        <authorList>
            <person name="Menes R.J."/>
            <person name="Iriarte A."/>
        </authorList>
    </citation>
    <scope>NUCLEOTIDE SEQUENCE [LARGE SCALE GENOMIC DNA]</scope>
    <source>
        <strain evidence="4 5">M8</strain>
    </source>
</reference>
<keyword evidence="2 4" id="KW-0378">Hydrolase</keyword>
<dbReference type="RefSeq" id="WP_119903434.1">
    <property type="nucleotide sequence ID" value="NZ_QYZP01000003.1"/>
</dbReference>
<dbReference type="InterPro" id="IPR051601">
    <property type="entry name" value="Serine_prot/Carboxylest_S33"/>
</dbReference>
<dbReference type="PANTHER" id="PTHR43248">
    <property type="entry name" value="2-SUCCINYL-6-HYDROXY-2,4-CYCLOHEXADIENE-1-CARBOXYLATE SYNTHASE"/>
    <property type="match status" value="1"/>
</dbReference>
<dbReference type="Gene3D" id="3.40.50.1820">
    <property type="entry name" value="alpha/beta hydrolase"/>
    <property type="match status" value="1"/>
</dbReference>
<dbReference type="AlphaFoldDB" id="A0A3A4F7Z4"/>
<protein>
    <submittedName>
        <fullName evidence="4">Alpha/beta fold hydrolase</fullName>
    </submittedName>
</protein>
<evidence type="ECO:0000313" key="5">
    <source>
        <dbReference type="Proteomes" id="UP000266615"/>
    </source>
</evidence>
<dbReference type="SUPFAM" id="SSF53474">
    <property type="entry name" value="alpha/beta-Hydrolases"/>
    <property type="match status" value="1"/>
</dbReference>
<evidence type="ECO:0000256" key="1">
    <source>
        <dbReference type="ARBA" id="ARBA00010088"/>
    </source>
</evidence>
<dbReference type="PANTHER" id="PTHR43248:SF2">
    <property type="entry name" value="PROLYL AMINOPEPTIDASE"/>
    <property type="match status" value="1"/>
</dbReference>
<name>A0A3A4F7Z4_9MICC</name>
<dbReference type="OrthoDB" id="9796770at2"/>
<dbReference type="EMBL" id="QYZP01000003">
    <property type="protein sequence ID" value="RJN31367.1"/>
    <property type="molecule type" value="Genomic_DNA"/>
</dbReference>
<dbReference type="PRINTS" id="PR00793">
    <property type="entry name" value="PROAMNOPTASE"/>
</dbReference>
<keyword evidence="5" id="KW-1185">Reference proteome</keyword>
<evidence type="ECO:0000256" key="2">
    <source>
        <dbReference type="ARBA" id="ARBA00022801"/>
    </source>
</evidence>
<dbReference type="Pfam" id="PF00561">
    <property type="entry name" value="Abhydrolase_1"/>
    <property type="match status" value="1"/>
</dbReference>
<gene>
    <name evidence="4" type="ORF">D3250_11065</name>
</gene>
<dbReference type="GO" id="GO:0004177">
    <property type="term" value="F:aminopeptidase activity"/>
    <property type="evidence" value="ECO:0007669"/>
    <property type="project" value="UniProtKB-EC"/>
</dbReference>
<proteinExistence type="inferred from homology"/>
<organism evidence="4 5">
    <name type="scientific">Nesterenkonia natronophila</name>
    <dbReference type="NCBI Taxonomy" id="2174932"/>
    <lineage>
        <taxon>Bacteria</taxon>
        <taxon>Bacillati</taxon>
        <taxon>Actinomycetota</taxon>
        <taxon>Actinomycetes</taxon>
        <taxon>Micrococcales</taxon>
        <taxon>Micrococcaceae</taxon>
        <taxon>Nesterenkonia</taxon>
    </lineage>
</organism>
<dbReference type="InterPro" id="IPR029058">
    <property type="entry name" value="AB_hydrolase_fold"/>
</dbReference>
<feature type="domain" description="AB hydrolase-1" evidence="3">
    <location>
        <begin position="55"/>
        <end position="210"/>
    </location>
</feature>
<evidence type="ECO:0000259" key="3">
    <source>
        <dbReference type="Pfam" id="PF00561"/>
    </source>
</evidence>
<accession>A0A3A4F7Z4</accession>
<dbReference type="InterPro" id="IPR000073">
    <property type="entry name" value="AB_hydrolase_1"/>
</dbReference>
<dbReference type="GO" id="GO:0006508">
    <property type="term" value="P:proteolysis"/>
    <property type="evidence" value="ECO:0007669"/>
    <property type="project" value="InterPro"/>
</dbReference>
<comment type="caution">
    <text evidence="4">The sequence shown here is derived from an EMBL/GenBank/DDBJ whole genome shotgun (WGS) entry which is preliminary data.</text>
</comment>
<dbReference type="Proteomes" id="UP000266615">
    <property type="component" value="Unassembled WGS sequence"/>
</dbReference>
<sequence length="427" mass="47671">MTTRQLLDGTRTTEHWVKVPLNWSAPEGEQIRVFAREFVGKEALAQGELHVESLPHLLFLQGGPGGRGTRPAKLSGWMADLAKDFRIVMLDQRGTGLSARLDRHTLPARGAADEQTEYLKCFRADSIVRDAEALRRQLGLRSWTVFGQSYGGFCTLTYLSLFPQSMDRALITGGLPPLTGHPDRLYRHTYRRMAVRNTEYFDRFPEDRERLDAVFQHLHKHEVRLPDGSPLTPPRLQMLGLELGGNTKADSLHYLLEEAFAGDELSDAFLAGVGHRISFASNPMYAVLHESIYGLPGEAPTNWSAERVLPEFPEFSAAADSPLLTGEMIFRSHVRLDPVLAPLLATADAVAAVSDWGSLYDLEQLGRNQVPTAACVYTDDVFVDRALSLETAERVSNLTVYETAEFHHDGIHDDGPAILRELLRRTE</sequence>
<comment type="similarity">
    <text evidence="1">Belongs to the peptidase S33 family.</text>
</comment>
<dbReference type="InterPro" id="IPR002410">
    <property type="entry name" value="Peptidase_S33"/>
</dbReference>
<evidence type="ECO:0000313" key="4">
    <source>
        <dbReference type="EMBL" id="RJN31367.1"/>
    </source>
</evidence>